<dbReference type="Proteomes" id="UP000479710">
    <property type="component" value="Unassembled WGS sequence"/>
</dbReference>
<evidence type="ECO:0000313" key="1">
    <source>
        <dbReference type="EMBL" id="KAF0898066.1"/>
    </source>
</evidence>
<accession>A0A6G1CD41</accession>
<name>A0A6G1CD41_9ORYZ</name>
<keyword evidence="2" id="KW-1185">Reference proteome</keyword>
<gene>
    <name evidence="1" type="ORF">E2562_001737</name>
</gene>
<evidence type="ECO:0000313" key="2">
    <source>
        <dbReference type="Proteomes" id="UP000479710"/>
    </source>
</evidence>
<reference evidence="1 2" key="1">
    <citation type="submission" date="2019-11" db="EMBL/GenBank/DDBJ databases">
        <title>Whole genome sequence of Oryza granulata.</title>
        <authorList>
            <person name="Li W."/>
        </authorList>
    </citation>
    <scope>NUCLEOTIDE SEQUENCE [LARGE SCALE GENOMIC DNA]</scope>
    <source>
        <strain evidence="2">cv. Menghai</strain>
        <tissue evidence="1">Leaf</tissue>
    </source>
</reference>
<proteinExistence type="predicted"/>
<comment type="caution">
    <text evidence="1">The sequence shown here is derived from an EMBL/GenBank/DDBJ whole genome shotgun (WGS) entry which is preliminary data.</text>
</comment>
<dbReference type="AlphaFoldDB" id="A0A6G1CD41"/>
<organism evidence="1 2">
    <name type="scientific">Oryza meyeriana var. granulata</name>
    <dbReference type="NCBI Taxonomy" id="110450"/>
    <lineage>
        <taxon>Eukaryota</taxon>
        <taxon>Viridiplantae</taxon>
        <taxon>Streptophyta</taxon>
        <taxon>Embryophyta</taxon>
        <taxon>Tracheophyta</taxon>
        <taxon>Spermatophyta</taxon>
        <taxon>Magnoliopsida</taxon>
        <taxon>Liliopsida</taxon>
        <taxon>Poales</taxon>
        <taxon>Poaceae</taxon>
        <taxon>BOP clade</taxon>
        <taxon>Oryzoideae</taxon>
        <taxon>Oryzeae</taxon>
        <taxon>Oryzinae</taxon>
        <taxon>Oryza</taxon>
        <taxon>Oryza meyeriana</taxon>
    </lineage>
</organism>
<sequence>MAIAMRTASLSATGVSSLHSHFQGQPYNSQYWAVSAGLKPRFYLVNDAATVSAMKIRADARRALNTGERAASTTQCAWNVRGAEPSWPRL</sequence>
<dbReference type="EMBL" id="SPHZ02000009">
    <property type="protein sequence ID" value="KAF0898066.1"/>
    <property type="molecule type" value="Genomic_DNA"/>
</dbReference>
<protein>
    <submittedName>
        <fullName evidence="1">Uncharacterized protein</fullName>
    </submittedName>
</protein>